<evidence type="ECO:0000256" key="2">
    <source>
        <dbReference type="SAM" id="MobiDB-lite"/>
    </source>
</evidence>
<feature type="compositionally biased region" description="Low complexity" evidence="2">
    <location>
        <begin position="214"/>
        <end position="233"/>
    </location>
</feature>
<reference evidence="3 4" key="1">
    <citation type="submission" date="2020-02" db="EMBL/GenBank/DDBJ databases">
        <title>Whole-genome analyses of novel actinobacteria.</title>
        <authorList>
            <person name="Sahin N."/>
        </authorList>
    </citation>
    <scope>NUCLEOTIDE SEQUENCE [LARGE SCALE GENOMIC DNA]</scope>
    <source>
        <strain evidence="3 4">A7024</strain>
    </source>
</reference>
<sequence>MRHRAAIGCGTAALLLLTACGDAGGEGGEGGDRATGRQSAVPTPTATAPVPRGKGSALPDDVNGDGHPDLVYVGSVPSGQGAQGYLAIVYGSANGIDPATRWVALPGTPAALETSASPATTADLDGDRYADIMIDGKVVWGGPAGPGRRAEPTRWPQAYTTPGDYNGDGRTELAVLPHDKIGETPPYRIEYGPFTRSGTPRSTGPPTWWPAPPATAAATSSSATTARATTSRATRVRKPASTAPPRCTSAARPVPSRSGSARTRPGPSSGPGPPGCTARS</sequence>
<comment type="caution">
    <text evidence="3">The sequence shown here is derived from an EMBL/GenBank/DDBJ whole genome shotgun (WGS) entry which is preliminary data.</text>
</comment>
<feature type="compositionally biased region" description="Low complexity" evidence="2">
    <location>
        <begin position="36"/>
        <end position="51"/>
    </location>
</feature>
<keyword evidence="4" id="KW-1185">Reference proteome</keyword>
<dbReference type="Pfam" id="PF13517">
    <property type="entry name" value="FG-GAP_3"/>
    <property type="match status" value="1"/>
</dbReference>
<evidence type="ECO:0000313" key="4">
    <source>
        <dbReference type="Proteomes" id="UP000481583"/>
    </source>
</evidence>
<feature type="region of interest" description="Disordered" evidence="2">
    <location>
        <begin position="143"/>
        <end position="170"/>
    </location>
</feature>
<accession>A0A6G4TX95</accession>
<feature type="compositionally biased region" description="Low complexity" evidence="2">
    <location>
        <begin position="255"/>
        <end position="267"/>
    </location>
</feature>
<organism evidence="3 4">
    <name type="scientific">Streptomyces coryli</name>
    <dbReference type="NCBI Taxonomy" id="1128680"/>
    <lineage>
        <taxon>Bacteria</taxon>
        <taxon>Bacillati</taxon>
        <taxon>Actinomycetota</taxon>
        <taxon>Actinomycetes</taxon>
        <taxon>Kitasatosporales</taxon>
        <taxon>Streptomycetaceae</taxon>
        <taxon>Streptomyces</taxon>
    </lineage>
</organism>
<dbReference type="AlphaFoldDB" id="A0A6G4TX95"/>
<dbReference type="SUPFAM" id="SSF69318">
    <property type="entry name" value="Integrin alpha N-terminal domain"/>
    <property type="match status" value="1"/>
</dbReference>
<evidence type="ECO:0000313" key="3">
    <source>
        <dbReference type="EMBL" id="NGN64629.1"/>
    </source>
</evidence>
<dbReference type="PROSITE" id="PS51257">
    <property type="entry name" value="PROKAR_LIPOPROTEIN"/>
    <property type="match status" value="1"/>
</dbReference>
<dbReference type="InterPro" id="IPR028994">
    <property type="entry name" value="Integrin_alpha_N"/>
</dbReference>
<dbReference type="Gene3D" id="2.130.10.130">
    <property type="entry name" value="Integrin alpha, N-terminal"/>
    <property type="match status" value="1"/>
</dbReference>
<evidence type="ECO:0000256" key="1">
    <source>
        <dbReference type="ARBA" id="ARBA00022729"/>
    </source>
</evidence>
<dbReference type="EMBL" id="JAAKZV010000039">
    <property type="protein sequence ID" value="NGN64629.1"/>
    <property type="molecule type" value="Genomic_DNA"/>
</dbReference>
<name>A0A6G4TX95_9ACTN</name>
<protein>
    <submittedName>
        <fullName evidence="3">VCBS repeat-containing protein</fullName>
    </submittedName>
</protein>
<dbReference type="Proteomes" id="UP000481583">
    <property type="component" value="Unassembled WGS sequence"/>
</dbReference>
<feature type="region of interest" description="Disordered" evidence="2">
    <location>
        <begin position="27"/>
        <end position="66"/>
    </location>
</feature>
<keyword evidence="1" id="KW-0732">Signal</keyword>
<feature type="region of interest" description="Disordered" evidence="2">
    <location>
        <begin position="184"/>
        <end position="280"/>
    </location>
</feature>
<gene>
    <name evidence="3" type="ORF">G5C51_12045</name>
</gene>
<dbReference type="InterPro" id="IPR013517">
    <property type="entry name" value="FG-GAP"/>
</dbReference>
<proteinExistence type="predicted"/>